<dbReference type="SMART" id="SM00418">
    <property type="entry name" value="HTH_ARSR"/>
    <property type="match status" value="1"/>
</dbReference>
<keyword evidence="2" id="KW-0238">DNA-binding</keyword>
<dbReference type="EMBL" id="BMZO01000002">
    <property type="protein sequence ID" value="GHC65349.1"/>
    <property type="molecule type" value="Genomic_DNA"/>
</dbReference>
<dbReference type="PANTHER" id="PTHR33154">
    <property type="entry name" value="TRANSCRIPTIONAL REGULATOR, ARSR FAMILY"/>
    <property type="match status" value="1"/>
</dbReference>
<accession>A0A8J3DGS5</accession>
<dbReference type="GO" id="GO:0003677">
    <property type="term" value="F:DNA binding"/>
    <property type="evidence" value="ECO:0007669"/>
    <property type="project" value="UniProtKB-KW"/>
</dbReference>
<dbReference type="InterPro" id="IPR036388">
    <property type="entry name" value="WH-like_DNA-bd_sf"/>
</dbReference>
<dbReference type="AlphaFoldDB" id="A0A8J3DGS5"/>
<evidence type="ECO:0000313" key="6">
    <source>
        <dbReference type="Proteomes" id="UP000641137"/>
    </source>
</evidence>
<dbReference type="NCBIfam" id="NF033788">
    <property type="entry name" value="HTH_metalloreg"/>
    <property type="match status" value="1"/>
</dbReference>
<dbReference type="Proteomes" id="UP000641137">
    <property type="component" value="Unassembled WGS sequence"/>
</dbReference>
<dbReference type="RefSeq" id="WP_189488122.1">
    <property type="nucleotide sequence ID" value="NZ_BMZO01000002.1"/>
</dbReference>
<dbReference type="SUPFAM" id="SSF46785">
    <property type="entry name" value="Winged helix' DNA-binding domain"/>
    <property type="match status" value="1"/>
</dbReference>
<organism evidence="5 6">
    <name type="scientific">Limoniibacter endophyticus</name>
    <dbReference type="NCBI Taxonomy" id="1565040"/>
    <lineage>
        <taxon>Bacteria</taxon>
        <taxon>Pseudomonadati</taxon>
        <taxon>Pseudomonadota</taxon>
        <taxon>Alphaproteobacteria</taxon>
        <taxon>Hyphomicrobiales</taxon>
        <taxon>Bartonellaceae</taxon>
        <taxon>Limoniibacter</taxon>
    </lineage>
</organism>
<dbReference type="PRINTS" id="PR00778">
    <property type="entry name" value="HTHARSR"/>
</dbReference>
<dbReference type="PANTHER" id="PTHR33154:SF28">
    <property type="entry name" value="HTH-TYPE TRANSCRIPTIONAL REGULATOR YGAV-RELATED"/>
    <property type="match status" value="1"/>
</dbReference>
<dbReference type="Pfam" id="PF01022">
    <property type="entry name" value="HTH_5"/>
    <property type="match status" value="1"/>
</dbReference>
<dbReference type="GO" id="GO:0003700">
    <property type="term" value="F:DNA-binding transcription factor activity"/>
    <property type="evidence" value="ECO:0007669"/>
    <property type="project" value="InterPro"/>
</dbReference>
<evidence type="ECO:0000256" key="3">
    <source>
        <dbReference type="ARBA" id="ARBA00023163"/>
    </source>
</evidence>
<evidence type="ECO:0000256" key="1">
    <source>
        <dbReference type="ARBA" id="ARBA00023015"/>
    </source>
</evidence>
<reference evidence="5" key="1">
    <citation type="journal article" date="2014" name="Int. J. Syst. Evol. Microbiol.">
        <title>Complete genome sequence of Corynebacterium casei LMG S-19264T (=DSM 44701T), isolated from a smear-ripened cheese.</title>
        <authorList>
            <consortium name="US DOE Joint Genome Institute (JGI-PGF)"/>
            <person name="Walter F."/>
            <person name="Albersmeier A."/>
            <person name="Kalinowski J."/>
            <person name="Ruckert C."/>
        </authorList>
    </citation>
    <scope>NUCLEOTIDE SEQUENCE</scope>
    <source>
        <strain evidence="5">KCTC 42097</strain>
    </source>
</reference>
<protein>
    <submittedName>
        <fullName evidence="5">Transcriptional regulator</fullName>
    </submittedName>
</protein>
<evidence type="ECO:0000256" key="2">
    <source>
        <dbReference type="ARBA" id="ARBA00023125"/>
    </source>
</evidence>
<sequence length="131" mass="15014">MTSKTQGDIDTAAQILTMLGNEKRLHIMRHLLEDEFCVGDLSEAVELSQSALSQHLAKLRTNKLVETRRDRQLIYYRCDSPVVKAIMDVLENYYDMTEDQAHTQKVETLHTARNTKSDLDEAPRKRPGVRG</sequence>
<reference evidence="5" key="2">
    <citation type="submission" date="2020-09" db="EMBL/GenBank/DDBJ databases">
        <authorList>
            <person name="Sun Q."/>
            <person name="Kim S."/>
        </authorList>
    </citation>
    <scope>NUCLEOTIDE SEQUENCE</scope>
    <source>
        <strain evidence="5">KCTC 42097</strain>
    </source>
</reference>
<feature type="domain" description="HTH arsR-type" evidence="4">
    <location>
        <begin position="4"/>
        <end position="98"/>
    </location>
</feature>
<dbReference type="CDD" id="cd00090">
    <property type="entry name" value="HTH_ARSR"/>
    <property type="match status" value="1"/>
</dbReference>
<keyword evidence="1" id="KW-0805">Transcription regulation</keyword>
<dbReference type="Gene3D" id="1.10.10.10">
    <property type="entry name" value="Winged helix-like DNA-binding domain superfamily/Winged helix DNA-binding domain"/>
    <property type="match status" value="1"/>
</dbReference>
<dbReference type="PROSITE" id="PS50987">
    <property type="entry name" value="HTH_ARSR_2"/>
    <property type="match status" value="1"/>
</dbReference>
<gene>
    <name evidence="5" type="ORF">GCM10010136_08000</name>
</gene>
<dbReference type="InterPro" id="IPR011991">
    <property type="entry name" value="ArsR-like_HTH"/>
</dbReference>
<proteinExistence type="predicted"/>
<keyword evidence="3" id="KW-0804">Transcription</keyword>
<comment type="caution">
    <text evidence="5">The sequence shown here is derived from an EMBL/GenBank/DDBJ whole genome shotgun (WGS) entry which is preliminary data.</text>
</comment>
<evidence type="ECO:0000313" key="5">
    <source>
        <dbReference type="EMBL" id="GHC65349.1"/>
    </source>
</evidence>
<evidence type="ECO:0000259" key="4">
    <source>
        <dbReference type="PROSITE" id="PS50987"/>
    </source>
</evidence>
<keyword evidence="6" id="KW-1185">Reference proteome</keyword>
<dbReference type="InterPro" id="IPR001845">
    <property type="entry name" value="HTH_ArsR_DNA-bd_dom"/>
</dbReference>
<name>A0A8J3DGS5_9HYPH</name>
<dbReference type="InterPro" id="IPR036390">
    <property type="entry name" value="WH_DNA-bd_sf"/>
</dbReference>
<dbReference type="InterPro" id="IPR051081">
    <property type="entry name" value="HTH_MetalResp_TranReg"/>
</dbReference>